<dbReference type="KEGG" id="hlt:I7X12_12580"/>
<dbReference type="AlphaFoldDB" id="A0A7T3FVU0"/>
<dbReference type="GeneID" id="60589343"/>
<protein>
    <submittedName>
        <fullName evidence="1">Uncharacterized protein</fullName>
    </submittedName>
</protein>
<accession>A0A7T3FVU0</accession>
<organism evidence="1 2">
    <name type="scientific">Halosimplex litoreum</name>
    <dbReference type="NCBI Taxonomy" id="1198301"/>
    <lineage>
        <taxon>Archaea</taxon>
        <taxon>Methanobacteriati</taxon>
        <taxon>Methanobacteriota</taxon>
        <taxon>Stenosarchaea group</taxon>
        <taxon>Halobacteria</taxon>
        <taxon>Halobacteriales</taxon>
        <taxon>Haloarculaceae</taxon>
        <taxon>Halosimplex</taxon>
    </lineage>
</organism>
<gene>
    <name evidence="1" type="ORF">I7X12_12580</name>
</gene>
<keyword evidence="2" id="KW-1185">Reference proteome</keyword>
<dbReference type="RefSeq" id="WP_198060425.1">
    <property type="nucleotide sequence ID" value="NZ_CP065856.1"/>
</dbReference>
<reference evidence="1 2" key="1">
    <citation type="submission" date="2020-12" db="EMBL/GenBank/DDBJ databases">
        <title>Halosimplex halophilum sp. nov. and Halosimplex salinum sp. nov., two new members of the genus Halosimplex.</title>
        <authorList>
            <person name="Cui H.L."/>
        </authorList>
    </citation>
    <scope>NUCLEOTIDE SEQUENCE [LARGE SCALE GENOMIC DNA]</scope>
    <source>
        <strain evidence="1 2">YGH94</strain>
    </source>
</reference>
<evidence type="ECO:0000313" key="1">
    <source>
        <dbReference type="EMBL" id="QPV61595.1"/>
    </source>
</evidence>
<evidence type="ECO:0000313" key="2">
    <source>
        <dbReference type="Proteomes" id="UP000595001"/>
    </source>
</evidence>
<dbReference type="Proteomes" id="UP000595001">
    <property type="component" value="Chromosome"/>
</dbReference>
<dbReference type="EMBL" id="CP065856">
    <property type="protein sequence ID" value="QPV61595.1"/>
    <property type="molecule type" value="Genomic_DNA"/>
</dbReference>
<name>A0A7T3FVU0_9EURY</name>
<proteinExistence type="predicted"/>
<sequence>MNIDTVEIEVAISESEESIRDSDRIPVTLVEKIPVTYNGKSGQITVYSDQAWGFLLRRLEALFPMVADSVAYVESGYQASYEGEHSDLNIGREWNIVFLPVDDDTFKYAVVKPTSAPPSVTEPHPDPESISVESKLPVEGILLSKGEYATALFEATEEYIRLAEIADPSGNNGLSTVNEKLRLYYTGLETIVEHYEDHGTLENFRFSADSGFINTFLYEDIKSDGISRYAIKERIIDNEIMNLSQTENGSLPD</sequence>